<accession>A0A397P7J4</accession>
<evidence type="ECO:0000313" key="1">
    <source>
        <dbReference type="EMBL" id="RIA44303.1"/>
    </source>
</evidence>
<reference evidence="1 2" key="1">
    <citation type="submission" date="2018-08" db="EMBL/GenBank/DDBJ databases">
        <title>Genomic Encyclopedia of Type Strains, Phase IV (KMG-IV): sequencing the most valuable type-strain genomes for metagenomic binning, comparative biology and taxonomic classification.</title>
        <authorList>
            <person name="Goeker M."/>
        </authorList>
    </citation>
    <scope>NUCLEOTIDE SEQUENCE [LARGE SCALE GENOMIC DNA]</scope>
    <source>
        <strain evidence="1 2">DSM 25527</strain>
    </source>
</reference>
<dbReference type="InterPro" id="IPR047937">
    <property type="entry name" value="Eex_IncN-like"/>
</dbReference>
<proteinExistence type="predicted"/>
<evidence type="ECO:0000313" key="2">
    <source>
        <dbReference type="Proteomes" id="UP000266568"/>
    </source>
</evidence>
<dbReference type="NCBIfam" id="NF033894">
    <property type="entry name" value="Eex_IncN"/>
    <property type="match status" value="1"/>
</dbReference>
<protein>
    <recommendedName>
        <fullName evidence="3">EexN family lipoprotein</fullName>
    </recommendedName>
</protein>
<organism evidence="1 2">
    <name type="scientific">Hephaestia caeni</name>
    <dbReference type="NCBI Taxonomy" id="645617"/>
    <lineage>
        <taxon>Bacteria</taxon>
        <taxon>Pseudomonadati</taxon>
        <taxon>Pseudomonadota</taxon>
        <taxon>Alphaproteobacteria</taxon>
        <taxon>Sphingomonadales</taxon>
        <taxon>Sphingomonadaceae</taxon>
        <taxon>Hephaestia</taxon>
    </lineage>
</organism>
<dbReference type="Proteomes" id="UP000266568">
    <property type="component" value="Unassembled WGS sequence"/>
</dbReference>
<name>A0A397P7J4_9SPHN</name>
<comment type="caution">
    <text evidence="1">The sequence shown here is derived from an EMBL/GenBank/DDBJ whole genome shotgun (WGS) entry which is preliminary data.</text>
</comment>
<dbReference type="RefSeq" id="WP_119035971.1">
    <property type="nucleotide sequence ID" value="NZ_QXDC01000003.1"/>
</dbReference>
<keyword evidence="2" id="KW-1185">Reference proteome</keyword>
<gene>
    <name evidence="1" type="ORF">DFR49_2544</name>
</gene>
<sequence length="75" mass="8506">MKLPLLAVAILVILSACNRQPRSEEYFSAHLDEARQVVAECRRGSIRGEECGNADYAVKLARAQALRDHFFMKDR</sequence>
<evidence type="ECO:0008006" key="3">
    <source>
        <dbReference type="Google" id="ProtNLM"/>
    </source>
</evidence>
<dbReference type="AlphaFoldDB" id="A0A397P7J4"/>
<dbReference type="EMBL" id="QXDC01000003">
    <property type="protein sequence ID" value="RIA44303.1"/>
    <property type="molecule type" value="Genomic_DNA"/>
</dbReference>
<dbReference type="OrthoDB" id="7472464at2"/>
<dbReference type="PROSITE" id="PS51257">
    <property type="entry name" value="PROKAR_LIPOPROTEIN"/>
    <property type="match status" value="1"/>
</dbReference>